<feature type="compositionally biased region" description="Low complexity" evidence="9">
    <location>
        <begin position="286"/>
        <end position="296"/>
    </location>
</feature>
<protein>
    <recommendedName>
        <fullName evidence="7">RNA-binding protein VTS1</fullName>
    </recommendedName>
</protein>
<feature type="region of interest" description="Disordered" evidence="9">
    <location>
        <begin position="365"/>
        <end position="464"/>
    </location>
</feature>
<feature type="domain" description="SAM" evidence="10">
    <location>
        <begin position="612"/>
        <end position="673"/>
    </location>
</feature>
<feature type="compositionally biased region" description="Low complexity" evidence="9">
    <location>
        <begin position="402"/>
        <end position="437"/>
    </location>
</feature>
<dbReference type="GO" id="GO:0000289">
    <property type="term" value="P:nuclear-transcribed mRNA poly(A) tail shortening"/>
    <property type="evidence" value="ECO:0007669"/>
    <property type="project" value="TreeGrafter"/>
</dbReference>
<evidence type="ECO:0000256" key="6">
    <source>
        <dbReference type="ARBA" id="ARBA00024046"/>
    </source>
</evidence>
<dbReference type="CDD" id="cd09556">
    <property type="entry name" value="SAM_VTS1_fungal"/>
    <property type="match status" value="1"/>
</dbReference>
<name>A0A067Q7A7_9AGAM</name>
<dbReference type="Gene3D" id="1.10.150.50">
    <property type="entry name" value="Transcription Factor, Ets-1"/>
    <property type="match status" value="1"/>
</dbReference>
<evidence type="ECO:0000256" key="4">
    <source>
        <dbReference type="ARBA" id="ARBA00022490"/>
    </source>
</evidence>
<dbReference type="InterPro" id="IPR050897">
    <property type="entry name" value="SMAUG/VTS1_RNA-bind"/>
</dbReference>
<dbReference type="HOGENOM" id="CLU_017632_1_0_1"/>
<comment type="function">
    <text evidence="8">RNA-binding protein involved in post-transcriptional regulation through transcript degradation.</text>
</comment>
<accession>A0A067Q7A7</accession>
<evidence type="ECO:0000259" key="10">
    <source>
        <dbReference type="PROSITE" id="PS50105"/>
    </source>
</evidence>
<dbReference type="AlphaFoldDB" id="A0A067Q7A7"/>
<evidence type="ECO:0000313" key="12">
    <source>
        <dbReference type="Proteomes" id="UP000027265"/>
    </source>
</evidence>
<sequence length="681" mass="71922">MSSTLRPPSASPSPSPGPGNENGRVSNRASMGPSAFAAQGIQLASPRPGGVSGARPTSELLGSSGMFQTPEAEAIDQWFENLQNYEATLEEMAAASLDVNFKEELSAIEQWFKVLSEAERTAALYSLLQHSTQVQIRFFITVLQQMARADPMTALLSPAVGGSMQAQMEAKLASMSLKSPALKSPLPASPSARNFSTNRQSLALDASSSFLSPESANITSPNSHDAAATLAHQRAKLNARNAAHRISAPPLASSAAGEGRNVWSTGLNSLGQVEERRSPSPAQEVTIPTPSTSSRPKSTDFSGLAKAFQSPRPSGDVEQSVLSPMVSDSWASMVNTPLIPMFKNNREPSQNLDAAATKLNDWTSNTRVPIISDPPKPIRRGSKGTTGHTDNQGQNGYAPDTNINNMNNNLLSPNSQQPGPQQQQQQRNASGGLRNVSGSGGFGGPAGWSGGAKSPALSSVSSNRFNGSDDGSMAGLGMGGFNMNMGMGSPGLGMGLPGAGGLGMPGLAGMGQMGQINPLMNMNMLNMANLSAMGISPEAQLLAAQMAAAQAQGFGQPGLNPFMGLQQQQQQQQLMNARNNNNRGGGRSPGTKTSSANGRDNNKKDEEEVDPKVLEDVAGWLRSLRLHKYTPNFEGMNWRQMVVMNEEQLEQHGVAALGARRKMLKTFEAVRKKMGIEAPSD</sequence>
<feature type="compositionally biased region" description="Gly residues" evidence="9">
    <location>
        <begin position="438"/>
        <end position="450"/>
    </location>
</feature>
<evidence type="ECO:0000256" key="3">
    <source>
        <dbReference type="ARBA" id="ARBA00007325"/>
    </source>
</evidence>
<evidence type="ECO:0000256" key="5">
    <source>
        <dbReference type="ARBA" id="ARBA00022884"/>
    </source>
</evidence>
<dbReference type="InterPro" id="IPR001660">
    <property type="entry name" value="SAM"/>
</dbReference>
<evidence type="ECO:0000256" key="9">
    <source>
        <dbReference type="SAM" id="MobiDB-lite"/>
    </source>
</evidence>
<dbReference type="PROSITE" id="PS50105">
    <property type="entry name" value="SAM_DOMAIN"/>
    <property type="match status" value="1"/>
</dbReference>
<dbReference type="InterPro" id="IPR037635">
    <property type="entry name" value="VTS1_SAM"/>
</dbReference>
<feature type="region of interest" description="Disordered" evidence="9">
    <location>
        <begin position="1"/>
        <end position="31"/>
    </location>
</feature>
<comment type="subcellular location">
    <subcellularLocation>
        <location evidence="1">Cytoplasm</location>
        <location evidence="1">P-body</location>
    </subcellularLocation>
    <subcellularLocation>
        <location evidence="2">Cytoplasm</location>
        <location evidence="2">Cytosol</location>
    </subcellularLocation>
</comment>
<comment type="subunit">
    <text evidence="6">Monomer. Binds to RNA.</text>
</comment>
<comment type="similarity">
    <text evidence="3">Belongs to the VTS1 family.</text>
</comment>
<keyword evidence="4" id="KW-0963">Cytoplasm</keyword>
<dbReference type="GO" id="GO:0003729">
    <property type="term" value="F:mRNA binding"/>
    <property type="evidence" value="ECO:0007669"/>
    <property type="project" value="InterPro"/>
</dbReference>
<dbReference type="GO" id="GO:0005829">
    <property type="term" value="C:cytosol"/>
    <property type="evidence" value="ECO:0007669"/>
    <property type="project" value="UniProtKB-SubCell"/>
</dbReference>
<dbReference type="SUPFAM" id="SSF47769">
    <property type="entry name" value="SAM/Pointed domain"/>
    <property type="match status" value="1"/>
</dbReference>
<organism evidence="11 12">
    <name type="scientific">Jaapia argillacea MUCL 33604</name>
    <dbReference type="NCBI Taxonomy" id="933084"/>
    <lineage>
        <taxon>Eukaryota</taxon>
        <taxon>Fungi</taxon>
        <taxon>Dikarya</taxon>
        <taxon>Basidiomycota</taxon>
        <taxon>Agaricomycotina</taxon>
        <taxon>Agaricomycetes</taxon>
        <taxon>Agaricomycetidae</taxon>
        <taxon>Jaapiales</taxon>
        <taxon>Jaapiaceae</taxon>
        <taxon>Jaapia</taxon>
    </lineage>
</organism>
<evidence type="ECO:0000256" key="8">
    <source>
        <dbReference type="ARBA" id="ARBA00054767"/>
    </source>
</evidence>
<feature type="region of interest" description="Disordered" evidence="9">
    <location>
        <begin position="43"/>
        <end position="64"/>
    </location>
</feature>
<evidence type="ECO:0000256" key="7">
    <source>
        <dbReference type="ARBA" id="ARBA00024136"/>
    </source>
</evidence>
<dbReference type="OrthoDB" id="2155283at2759"/>
<feature type="compositionally biased region" description="Polar residues" evidence="9">
    <location>
        <begin position="383"/>
        <end position="395"/>
    </location>
</feature>
<dbReference type="PANTHER" id="PTHR12515">
    <property type="entry name" value="STERILE ALPHA MOTIF DOMAIN CONTAINING PROTEIN 4-RELATED"/>
    <property type="match status" value="1"/>
</dbReference>
<dbReference type="InParanoid" id="A0A067Q7A7"/>
<dbReference type="InterPro" id="IPR057327">
    <property type="entry name" value="Vts1_dom"/>
</dbReference>
<keyword evidence="5" id="KW-0694">RNA-binding</keyword>
<feature type="compositionally biased region" description="Polar residues" evidence="9">
    <location>
        <begin position="590"/>
        <end position="599"/>
    </location>
</feature>
<dbReference type="SMART" id="SM00454">
    <property type="entry name" value="SAM"/>
    <property type="match status" value="1"/>
</dbReference>
<dbReference type="PANTHER" id="PTHR12515:SF5">
    <property type="entry name" value="PROTEIN SMAUG"/>
    <property type="match status" value="1"/>
</dbReference>
<reference evidence="12" key="1">
    <citation type="journal article" date="2014" name="Proc. Natl. Acad. Sci. U.S.A.">
        <title>Extensive sampling of basidiomycete genomes demonstrates inadequacy of the white-rot/brown-rot paradigm for wood decay fungi.</title>
        <authorList>
            <person name="Riley R."/>
            <person name="Salamov A.A."/>
            <person name="Brown D.W."/>
            <person name="Nagy L.G."/>
            <person name="Floudas D."/>
            <person name="Held B.W."/>
            <person name="Levasseur A."/>
            <person name="Lombard V."/>
            <person name="Morin E."/>
            <person name="Otillar R."/>
            <person name="Lindquist E.A."/>
            <person name="Sun H."/>
            <person name="LaButti K.M."/>
            <person name="Schmutz J."/>
            <person name="Jabbour D."/>
            <person name="Luo H."/>
            <person name="Baker S.E."/>
            <person name="Pisabarro A.G."/>
            <person name="Walton J.D."/>
            <person name="Blanchette R.A."/>
            <person name="Henrissat B."/>
            <person name="Martin F."/>
            <person name="Cullen D."/>
            <person name="Hibbett D.S."/>
            <person name="Grigoriev I.V."/>
        </authorList>
    </citation>
    <scope>NUCLEOTIDE SEQUENCE [LARGE SCALE GENOMIC DNA]</scope>
    <source>
        <strain evidence="12">MUCL 33604</strain>
    </source>
</reference>
<feature type="compositionally biased region" description="Low complexity" evidence="9">
    <location>
        <begin position="566"/>
        <end position="582"/>
    </location>
</feature>
<dbReference type="EMBL" id="KL197711">
    <property type="protein sequence ID" value="KDQ62060.1"/>
    <property type="molecule type" value="Genomic_DNA"/>
</dbReference>
<gene>
    <name evidence="11" type="ORF">JAAARDRAFT_170214</name>
</gene>
<proteinExistence type="inferred from homology"/>
<feature type="region of interest" description="Disordered" evidence="9">
    <location>
        <begin position="271"/>
        <end position="319"/>
    </location>
</feature>
<feature type="region of interest" description="Disordered" evidence="9">
    <location>
        <begin position="559"/>
        <end position="610"/>
    </location>
</feature>
<dbReference type="GO" id="GO:0000932">
    <property type="term" value="C:P-body"/>
    <property type="evidence" value="ECO:0007669"/>
    <property type="project" value="UniProtKB-SubCell"/>
</dbReference>
<evidence type="ECO:0000256" key="1">
    <source>
        <dbReference type="ARBA" id="ARBA00004201"/>
    </source>
</evidence>
<dbReference type="Proteomes" id="UP000027265">
    <property type="component" value="Unassembled WGS sequence"/>
</dbReference>
<dbReference type="InterPro" id="IPR013761">
    <property type="entry name" value="SAM/pointed_sf"/>
</dbReference>
<dbReference type="Pfam" id="PF25479">
    <property type="entry name" value="Vts1"/>
    <property type="match status" value="1"/>
</dbReference>
<dbReference type="Pfam" id="PF07647">
    <property type="entry name" value="SAM_2"/>
    <property type="match status" value="1"/>
</dbReference>
<feature type="compositionally biased region" description="Basic and acidic residues" evidence="9">
    <location>
        <begin position="600"/>
        <end position="610"/>
    </location>
</feature>
<keyword evidence="12" id="KW-1185">Reference proteome</keyword>
<evidence type="ECO:0000313" key="11">
    <source>
        <dbReference type="EMBL" id="KDQ62060.1"/>
    </source>
</evidence>
<evidence type="ECO:0000256" key="2">
    <source>
        <dbReference type="ARBA" id="ARBA00004514"/>
    </source>
</evidence>
<dbReference type="STRING" id="933084.A0A067Q7A7"/>